<gene>
    <name evidence="1" type="ORF">DLJ74_00880</name>
</gene>
<dbReference type="OrthoDB" id="2927477at2"/>
<proteinExistence type="predicted"/>
<name>A0A317L642_9BACI</name>
<accession>A0A317L642</accession>
<sequence>MNITPQEKHLIKALREATLPPLFVLIRIRNQILDDIENIEESRRHEIVKALEEYIGPLWEDYYEQNKLHSKD</sequence>
<dbReference type="Proteomes" id="UP000245624">
    <property type="component" value="Unassembled WGS sequence"/>
</dbReference>
<organism evidence="1 2">
    <name type="scientific">Gracilibacillus dipsosauri</name>
    <dbReference type="NCBI Taxonomy" id="178340"/>
    <lineage>
        <taxon>Bacteria</taxon>
        <taxon>Bacillati</taxon>
        <taxon>Bacillota</taxon>
        <taxon>Bacilli</taxon>
        <taxon>Bacillales</taxon>
        <taxon>Bacillaceae</taxon>
        <taxon>Gracilibacillus</taxon>
    </lineage>
</organism>
<dbReference type="AlphaFoldDB" id="A0A317L642"/>
<evidence type="ECO:0000313" key="2">
    <source>
        <dbReference type="Proteomes" id="UP000245624"/>
    </source>
</evidence>
<protein>
    <submittedName>
        <fullName evidence="1">Uncharacterized protein</fullName>
    </submittedName>
</protein>
<reference evidence="1 2" key="1">
    <citation type="submission" date="2018-05" db="EMBL/GenBank/DDBJ databases">
        <title>Genomic analysis of Gracilibacillus dipsosauri DD1 reveals novel features of a salt-tolerant amylase.</title>
        <authorList>
            <person name="Deutch C.E."/>
            <person name="Yang S."/>
        </authorList>
    </citation>
    <scope>NUCLEOTIDE SEQUENCE [LARGE SCALE GENOMIC DNA]</scope>
    <source>
        <strain evidence="1 2">DD1</strain>
    </source>
</reference>
<evidence type="ECO:0000313" key="1">
    <source>
        <dbReference type="EMBL" id="PWU70420.1"/>
    </source>
</evidence>
<comment type="caution">
    <text evidence="1">The sequence shown here is derived from an EMBL/GenBank/DDBJ whole genome shotgun (WGS) entry which is preliminary data.</text>
</comment>
<keyword evidence="2" id="KW-1185">Reference proteome</keyword>
<dbReference type="EMBL" id="QGTD01000001">
    <property type="protein sequence ID" value="PWU70420.1"/>
    <property type="molecule type" value="Genomic_DNA"/>
</dbReference>
<dbReference type="RefSeq" id="WP_109982950.1">
    <property type="nucleotide sequence ID" value="NZ_QGTD01000001.1"/>
</dbReference>